<dbReference type="PROSITE" id="PS51144">
    <property type="entry name" value="ALPHA_CA_2"/>
    <property type="match status" value="1"/>
</dbReference>
<dbReference type="Pfam" id="PF00194">
    <property type="entry name" value="Carb_anhydrase"/>
    <property type="match status" value="1"/>
</dbReference>
<organism evidence="9 10">
    <name type="scientific">Eptatretus burgeri</name>
    <name type="common">Inshore hagfish</name>
    <dbReference type="NCBI Taxonomy" id="7764"/>
    <lineage>
        <taxon>Eukaryota</taxon>
        <taxon>Metazoa</taxon>
        <taxon>Chordata</taxon>
        <taxon>Craniata</taxon>
        <taxon>Vertebrata</taxon>
        <taxon>Cyclostomata</taxon>
        <taxon>Myxini</taxon>
        <taxon>Myxiniformes</taxon>
        <taxon>Myxinidae</taxon>
        <taxon>Eptatretinae</taxon>
        <taxon>Eptatretus</taxon>
    </lineage>
</organism>
<protein>
    <recommendedName>
        <fullName evidence="2">carbonic anhydrase</fullName>
        <ecNumber evidence="2">4.2.1.1</ecNumber>
    </recommendedName>
</protein>
<dbReference type="PANTHER" id="PTHR18952:SF278">
    <property type="entry name" value="CARBONIC ANHYDRASE"/>
    <property type="match status" value="1"/>
</dbReference>
<keyword evidence="6" id="KW-0456">Lyase</keyword>
<dbReference type="EC" id="4.2.1.1" evidence="2"/>
<dbReference type="InterPro" id="IPR001148">
    <property type="entry name" value="CA_dom"/>
</dbReference>
<keyword evidence="5" id="KW-0325">Glycoprotein</keyword>
<dbReference type="InterPro" id="IPR036398">
    <property type="entry name" value="CA_dom_sf"/>
</dbReference>
<evidence type="ECO:0000256" key="1">
    <source>
        <dbReference type="ARBA" id="ARBA00010718"/>
    </source>
</evidence>
<dbReference type="GO" id="GO:0008270">
    <property type="term" value="F:zinc ion binding"/>
    <property type="evidence" value="ECO:0007669"/>
    <property type="project" value="InterPro"/>
</dbReference>
<dbReference type="Proteomes" id="UP000694388">
    <property type="component" value="Unplaced"/>
</dbReference>
<evidence type="ECO:0000313" key="10">
    <source>
        <dbReference type="Proteomes" id="UP000694388"/>
    </source>
</evidence>
<dbReference type="PANTHER" id="PTHR18952">
    <property type="entry name" value="CARBONIC ANHYDRASE"/>
    <property type="match status" value="1"/>
</dbReference>
<dbReference type="SUPFAM" id="SSF51069">
    <property type="entry name" value="Carbonic anhydrase"/>
    <property type="match status" value="1"/>
</dbReference>
<feature type="signal peptide" evidence="7">
    <location>
        <begin position="1"/>
        <end position="29"/>
    </location>
</feature>
<comment type="similarity">
    <text evidence="1">Belongs to the alpha-carbonic anhydrase family.</text>
</comment>
<evidence type="ECO:0000256" key="4">
    <source>
        <dbReference type="ARBA" id="ARBA00022833"/>
    </source>
</evidence>
<dbReference type="GeneTree" id="ENSGT00940000156893"/>
<evidence type="ECO:0000256" key="6">
    <source>
        <dbReference type="ARBA" id="ARBA00023239"/>
    </source>
</evidence>
<feature type="chain" id="PRO_5034296100" description="carbonic anhydrase" evidence="7">
    <location>
        <begin position="30"/>
        <end position="305"/>
    </location>
</feature>
<dbReference type="GO" id="GO:0005886">
    <property type="term" value="C:plasma membrane"/>
    <property type="evidence" value="ECO:0007669"/>
    <property type="project" value="TreeGrafter"/>
</dbReference>
<reference evidence="9" key="1">
    <citation type="submission" date="2025-08" db="UniProtKB">
        <authorList>
            <consortium name="Ensembl"/>
        </authorList>
    </citation>
    <scope>IDENTIFICATION</scope>
</reference>
<proteinExistence type="inferred from homology"/>
<keyword evidence="10" id="KW-1185">Reference proteome</keyword>
<dbReference type="Ensembl" id="ENSEBUT00000023717.1">
    <property type="protein sequence ID" value="ENSEBUP00000023141.1"/>
    <property type="gene ID" value="ENSEBUG00000014256.1"/>
</dbReference>
<evidence type="ECO:0000256" key="2">
    <source>
        <dbReference type="ARBA" id="ARBA00012925"/>
    </source>
</evidence>
<evidence type="ECO:0000256" key="5">
    <source>
        <dbReference type="ARBA" id="ARBA00023180"/>
    </source>
</evidence>
<keyword evidence="7" id="KW-0732">Signal</keyword>
<sequence>MFMFKHSQAALCLHSTLCVILSFAPLRSCDFPGGVKWSYDDQASWQKEYLECGGAKQSPVNIVSNDVRHDSNLLPIGVEGYDLSNVTNLILSNNGHSVRILLPNSMAITQGLPERYVAFELHLHWGSIDDPTGGAEHLLDGKRLSAEVHIVHYKEGYGNFSRALDEPDGLAVLSILIEQGSTENEHLKTITERLDKVKYTGQLTPIPGFNVLGLLPDDLGRYFRYSGSLTSPPCFEVVTWTVFNDTIKVSKEQRRTLASFWACYLGWAASQLCWWHATFSGARKGDTNFHCSSFYFLPFLNYDLT</sequence>
<feature type="domain" description="Alpha-carbonic anhydrase" evidence="8">
    <location>
        <begin position="35"/>
        <end position="293"/>
    </location>
</feature>
<keyword evidence="4" id="KW-0862">Zinc</keyword>
<dbReference type="FunFam" id="3.10.200.10:FF:000003">
    <property type="entry name" value="Carbonic anhydrase 12"/>
    <property type="match status" value="1"/>
</dbReference>
<evidence type="ECO:0000313" key="9">
    <source>
        <dbReference type="Ensembl" id="ENSEBUP00000023141.1"/>
    </source>
</evidence>
<name>A0A8C4WZW3_EPTBU</name>
<evidence type="ECO:0000259" key="8">
    <source>
        <dbReference type="PROSITE" id="PS51144"/>
    </source>
</evidence>
<dbReference type="GO" id="GO:0004089">
    <property type="term" value="F:carbonate dehydratase activity"/>
    <property type="evidence" value="ECO:0007669"/>
    <property type="project" value="UniProtKB-EC"/>
</dbReference>
<dbReference type="AlphaFoldDB" id="A0A8C4WZW3"/>
<keyword evidence="3" id="KW-0479">Metal-binding</keyword>
<dbReference type="SMART" id="SM01057">
    <property type="entry name" value="Carb_anhydrase"/>
    <property type="match status" value="1"/>
</dbReference>
<reference evidence="9" key="2">
    <citation type="submission" date="2025-09" db="UniProtKB">
        <authorList>
            <consortium name="Ensembl"/>
        </authorList>
    </citation>
    <scope>IDENTIFICATION</scope>
</reference>
<dbReference type="InterPro" id="IPR023561">
    <property type="entry name" value="Carbonic_anhydrase_a-class"/>
</dbReference>
<evidence type="ECO:0000256" key="3">
    <source>
        <dbReference type="ARBA" id="ARBA00022723"/>
    </source>
</evidence>
<dbReference type="Gene3D" id="3.10.200.10">
    <property type="entry name" value="Alpha carbonic anhydrase"/>
    <property type="match status" value="1"/>
</dbReference>
<evidence type="ECO:0000256" key="7">
    <source>
        <dbReference type="SAM" id="SignalP"/>
    </source>
</evidence>
<accession>A0A8C4WZW3</accession>